<dbReference type="Pfam" id="PF00398">
    <property type="entry name" value="RrnaAD"/>
    <property type="match status" value="1"/>
</dbReference>
<protein>
    <submittedName>
        <fullName evidence="5">Phosphatidylethanolamine N-methyltransferase</fullName>
    </submittedName>
</protein>
<dbReference type="OrthoDB" id="9805585at2"/>
<evidence type="ECO:0000256" key="4">
    <source>
        <dbReference type="ARBA" id="ARBA00022884"/>
    </source>
</evidence>
<dbReference type="InterPro" id="IPR029063">
    <property type="entry name" value="SAM-dependent_MTases_sf"/>
</dbReference>
<evidence type="ECO:0000313" key="5">
    <source>
        <dbReference type="EMBL" id="ASK79644.1"/>
    </source>
</evidence>
<evidence type="ECO:0000313" key="6">
    <source>
        <dbReference type="Proteomes" id="UP000242175"/>
    </source>
</evidence>
<dbReference type="Proteomes" id="UP000242175">
    <property type="component" value="Chromosome small"/>
</dbReference>
<dbReference type="InterPro" id="IPR001737">
    <property type="entry name" value="KsgA/Erm"/>
</dbReference>
<evidence type="ECO:0000256" key="3">
    <source>
        <dbReference type="ARBA" id="ARBA00022691"/>
    </source>
</evidence>
<keyword evidence="6" id="KW-1185">Reference proteome</keyword>
<dbReference type="AlphaFoldDB" id="A0A220VGX4"/>
<dbReference type="PANTHER" id="PTHR11727:SF14">
    <property type="entry name" value="BLL8166 PROTEIN"/>
    <property type="match status" value="1"/>
</dbReference>
<name>A0A220VGX4_9GAMM</name>
<dbReference type="SUPFAM" id="SSF53335">
    <property type="entry name" value="S-adenosyl-L-methionine-dependent methyltransferases"/>
    <property type="match status" value="1"/>
</dbReference>
<evidence type="ECO:0000256" key="2">
    <source>
        <dbReference type="ARBA" id="ARBA00022679"/>
    </source>
</evidence>
<reference evidence="5 6" key="1">
    <citation type="journal article" date="2016" name="Int. J. Syst. Evol. Microbiol.">
        <title>Paraphotobacterium marinum gen. nov., sp. nov., a member of the family Vibrionaceae, isolated from surface seawater.</title>
        <authorList>
            <person name="Huang Z."/>
            <person name="Dong C."/>
            <person name="Shao Z."/>
        </authorList>
    </citation>
    <scope>NUCLEOTIDE SEQUENCE [LARGE SCALE GENOMIC DNA]</scope>
    <source>
        <strain evidence="5 6">NSCS20N07D</strain>
    </source>
</reference>
<keyword evidence="3" id="KW-0949">S-adenosyl-L-methionine</keyword>
<dbReference type="KEGG" id="pmai:CF386_11360"/>
<keyword evidence="2 5" id="KW-0808">Transferase</keyword>
<dbReference type="GO" id="GO:0000179">
    <property type="term" value="F:rRNA (adenine-N6,N6-)-dimethyltransferase activity"/>
    <property type="evidence" value="ECO:0007669"/>
    <property type="project" value="TreeGrafter"/>
</dbReference>
<dbReference type="RefSeq" id="WP_089074552.1">
    <property type="nucleotide sequence ID" value="NZ_CBCSAM010000014.1"/>
</dbReference>
<dbReference type="CDD" id="cd02440">
    <property type="entry name" value="AdoMet_MTases"/>
    <property type="match status" value="1"/>
</dbReference>
<sequence length="191" mass="21475">MKNIEKSYLKNTFSFVRTMASNPRTTGAILPSSKYLVREMVSHVRHSKDEYVVELGPGTGVVTAELLKIGIEPKKLIVIEYNENFYFQLKRNFPGVRVVHGDAAGLTNILKDIVGQVGTIISGLPLRSLPRKTSSAILEQIPQVLSPEGKYIQFTYDFLSRNRFYPKGGKLIESQKVMRNLPPAKVNVFSF</sequence>
<dbReference type="PANTHER" id="PTHR11727">
    <property type="entry name" value="DIMETHYLADENOSINE TRANSFERASE"/>
    <property type="match status" value="1"/>
</dbReference>
<gene>
    <name evidence="5" type="ORF">CF386_11360</name>
</gene>
<dbReference type="EMBL" id="CP022356">
    <property type="protein sequence ID" value="ASK79644.1"/>
    <property type="molecule type" value="Genomic_DNA"/>
</dbReference>
<proteinExistence type="predicted"/>
<accession>A0A220VGX4</accession>
<dbReference type="Gene3D" id="3.40.50.150">
    <property type="entry name" value="Vaccinia Virus protein VP39"/>
    <property type="match status" value="1"/>
</dbReference>
<keyword evidence="1 5" id="KW-0489">Methyltransferase</keyword>
<organism evidence="5 6">
    <name type="scientific">Paraphotobacterium marinum</name>
    <dbReference type="NCBI Taxonomy" id="1755811"/>
    <lineage>
        <taxon>Bacteria</taxon>
        <taxon>Pseudomonadati</taxon>
        <taxon>Pseudomonadota</taxon>
        <taxon>Gammaproteobacteria</taxon>
        <taxon>Vibrionales</taxon>
        <taxon>Vibrionaceae</taxon>
        <taxon>Paraphotobacterium</taxon>
    </lineage>
</organism>
<evidence type="ECO:0000256" key="1">
    <source>
        <dbReference type="ARBA" id="ARBA00022603"/>
    </source>
</evidence>
<keyword evidence="4" id="KW-0694">RNA-binding</keyword>
<dbReference type="GO" id="GO:0003723">
    <property type="term" value="F:RNA binding"/>
    <property type="evidence" value="ECO:0007669"/>
    <property type="project" value="UniProtKB-KW"/>
</dbReference>